<proteinExistence type="predicted"/>
<sequence length="72" mass="7720">MAATALVSLSSASHCFDVQFHPAEPLVAIATISGEIELHRYDLEATSSEKRLSWAAHADSCRTARFLPSSGC</sequence>
<organism evidence="1 2">
    <name type="scientific">Prorocentrum cordatum</name>
    <dbReference type="NCBI Taxonomy" id="2364126"/>
    <lineage>
        <taxon>Eukaryota</taxon>
        <taxon>Sar</taxon>
        <taxon>Alveolata</taxon>
        <taxon>Dinophyceae</taxon>
        <taxon>Prorocentrales</taxon>
        <taxon>Prorocentraceae</taxon>
        <taxon>Prorocentrum</taxon>
    </lineage>
</organism>
<keyword evidence="2" id="KW-1185">Reference proteome</keyword>
<protein>
    <submittedName>
        <fullName evidence="1">Uncharacterized protein</fullName>
    </submittedName>
</protein>
<evidence type="ECO:0000313" key="2">
    <source>
        <dbReference type="Proteomes" id="UP001189429"/>
    </source>
</evidence>
<reference evidence="1" key="1">
    <citation type="submission" date="2023-10" db="EMBL/GenBank/DDBJ databases">
        <authorList>
            <person name="Chen Y."/>
            <person name="Shah S."/>
            <person name="Dougan E. K."/>
            <person name="Thang M."/>
            <person name="Chan C."/>
        </authorList>
    </citation>
    <scope>NUCLEOTIDE SEQUENCE [LARGE SCALE GENOMIC DNA]</scope>
</reference>
<dbReference type="Proteomes" id="UP001189429">
    <property type="component" value="Unassembled WGS sequence"/>
</dbReference>
<evidence type="ECO:0000313" key="1">
    <source>
        <dbReference type="EMBL" id="CAK0806624.1"/>
    </source>
</evidence>
<name>A0ABN9QMS0_9DINO</name>
<accession>A0ABN9QMS0</accession>
<gene>
    <name evidence="1" type="ORF">PCOR1329_LOCUS12781</name>
</gene>
<comment type="caution">
    <text evidence="1">The sequence shown here is derived from an EMBL/GenBank/DDBJ whole genome shotgun (WGS) entry which is preliminary data.</text>
</comment>
<dbReference type="EMBL" id="CAUYUJ010003755">
    <property type="protein sequence ID" value="CAK0806624.1"/>
    <property type="molecule type" value="Genomic_DNA"/>
</dbReference>